<dbReference type="eggNOG" id="ENOG502ZIXD">
    <property type="taxonomic scope" value="Bacteria"/>
</dbReference>
<sequence>MHILGGEKMGLFDFLEKKYSGWALEADGEEQGGFTVKDIENHLDRIGRGEEEFIIITPSSPLKTRRIGRVCSFVQTCQDKNFGYFHLEIGTVRAGQEDEVLIYGKDGFTGEELLKITKKILDSNAIPDIEGWEIVLDMRTEVDKETYNKIVSLLTDNKTVISKLARCFDSPKTYFDENAERYDERCIEADEEKDKIVWIAIVDELIESGDVIELDWKEGFEEFIAQMKNLADKNNLELQENRLKRGVNIPDWCEILDEEWNSQGFCVGAMDIDSDSFVMFVCRRETLENLMGLGKKVNQRFDFAKNM</sequence>
<protein>
    <recommendedName>
        <fullName evidence="1">DUF6630 domain-containing protein</fullName>
    </recommendedName>
</protein>
<comment type="caution">
    <text evidence="2">The sequence shown here is derived from an EMBL/GenBank/DDBJ whole genome shotgun (WGS) entry which is preliminary data.</text>
</comment>
<dbReference type="Proteomes" id="UP000018227">
    <property type="component" value="Unassembled WGS sequence"/>
</dbReference>
<dbReference type="Pfam" id="PF20335">
    <property type="entry name" value="DUF6630"/>
    <property type="match status" value="1"/>
</dbReference>
<name>V2XXP4_9FIRM</name>
<keyword evidence="3" id="KW-1185">Reference proteome</keyword>
<dbReference type="STRING" id="592026.GCWU0000282_003328"/>
<reference evidence="2 3" key="1">
    <citation type="submission" date="2013-06" db="EMBL/GenBank/DDBJ databases">
        <authorList>
            <person name="Weinstock G."/>
            <person name="Sodergren E."/>
            <person name="Clifton S."/>
            <person name="Fulton L."/>
            <person name="Fulton B."/>
            <person name="Courtney L."/>
            <person name="Fronick C."/>
            <person name="Harrison M."/>
            <person name="Strong C."/>
            <person name="Farmer C."/>
            <person name="Delahaunty K."/>
            <person name="Markovic C."/>
            <person name="Hall O."/>
            <person name="Minx P."/>
            <person name="Tomlinson C."/>
            <person name="Mitreva M."/>
            <person name="Nelson J."/>
            <person name="Hou S."/>
            <person name="Wollam A."/>
            <person name="Pepin K.H."/>
            <person name="Johnson M."/>
            <person name="Bhonagiri V."/>
            <person name="Nash W.E."/>
            <person name="Warren W."/>
            <person name="Chinwalla A."/>
            <person name="Mardis E.R."/>
            <person name="Wilson R.K."/>
        </authorList>
    </citation>
    <scope>NUCLEOTIDE SEQUENCE [LARGE SCALE GENOMIC DNA]</scope>
    <source>
        <strain evidence="2 3">ATCC 51271</strain>
    </source>
</reference>
<evidence type="ECO:0000259" key="1">
    <source>
        <dbReference type="Pfam" id="PF20335"/>
    </source>
</evidence>
<dbReference type="EMBL" id="ACIL03000024">
    <property type="protein sequence ID" value="ESL01503.1"/>
    <property type="molecule type" value="Genomic_DNA"/>
</dbReference>
<dbReference type="AlphaFoldDB" id="V2XXP4"/>
<proteinExistence type="predicted"/>
<evidence type="ECO:0000313" key="2">
    <source>
        <dbReference type="EMBL" id="ESL01503.1"/>
    </source>
</evidence>
<feature type="domain" description="DUF6630" evidence="1">
    <location>
        <begin position="147"/>
        <end position="303"/>
    </location>
</feature>
<gene>
    <name evidence="2" type="ORF">GCWU0000282_003328</name>
</gene>
<accession>V2XXP4</accession>
<organism evidence="2 3">
    <name type="scientific">Catonella morbi ATCC 51271</name>
    <dbReference type="NCBI Taxonomy" id="592026"/>
    <lineage>
        <taxon>Bacteria</taxon>
        <taxon>Bacillati</taxon>
        <taxon>Bacillota</taxon>
        <taxon>Clostridia</taxon>
        <taxon>Lachnospirales</taxon>
        <taxon>Lachnospiraceae</taxon>
        <taxon>Catonella</taxon>
    </lineage>
</organism>
<dbReference type="InterPro" id="IPR046582">
    <property type="entry name" value="DUF6630"/>
</dbReference>
<dbReference type="HOGENOM" id="CLU_930332_0_0_9"/>
<evidence type="ECO:0000313" key="3">
    <source>
        <dbReference type="Proteomes" id="UP000018227"/>
    </source>
</evidence>